<accession>A0A9D1D4V6</accession>
<reference evidence="1" key="2">
    <citation type="journal article" date="2021" name="PeerJ">
        <title>Extensive microbial diversity within the chicken gut microbiome revealed by metagenomics and culture.</title>
        <authorList>
            <person name="Gilroy R."/>
            <person name="Ravi A."/>
            <person name="Getino M."/>
            <person name="Pursley I."/>
            <person name="Horton D.L."/>
            <person name="Alikhan N.F."/>
            <person name="Baker D."/>
            <person name="Gharbi K."/>
            <person name="Hall N."/>
            <person name="Watson M."/>
            <person name="Adriaenssens E.M."/>
            <person name="Foster-Nyarko E."/>
            <person name="Jarju S."/>
            <person name="Secka A."/>
            <person name="Antonio M."/>
            <person name="Oren A."/>
            <person name="Chaudhuri R.R."/>
            <person name="La Ragione R."/>
            <person name="Hildebrand F."/>
            <person name="Pallen M.J."/>
        </authorList>
    </citation>
    <scope>NUCLEOTIDE SEQUENCE</scope>
    <source>
        <strain evidence="1">CHK180-2868</strain>
    </source>
</reference>
<sequence>MSKIITIGREFGSGGRELGRRLSQKLEIAYYDQEIIAEISRRTELSEQYIRKMSEKKPVFSFPIHIGRSFHYMQNSPWDLNLSIFREQSAIIREIAEKSDCVIVGRCADDILREKNPFRIFVYADTDSKLERCRQRAEKDEKMTDREILTNIRKIDRNRSDYYNLYTGKNWGDRQNYDLCINTTNLSIERAAGLVADFFRQE</sequence>
<dbReference type="SUPFAM" id="SSF52540">
    <property type="entry name" value="P-loop containing nucleoside triphosphate hydrolases"/>
    <property type="match status" value="1"/>
</dbReference>
<evidence type="ECO:0000313" key="2">
    <source>
        <dbReference type="Proteomes" id="UP000824250"/>
    </source>
</evidence>
<keyword evidence="1" id="KW-0418">Kinase</keyword>
<keyword evidence="1" id="KW-0808">Transferase</keyword>
<dbReference type="EMBL" id="DVGC01000033">
    <property type="protein sequence ID" value="HIR05536.1"/>
    <property type="molecule type" value="Genomic_DNA"/>
</dbReference>
<dbReference type="Proteomes" id="UP000824250">
    <property type="component" value="Unassembled WGS sequence"/>
</dbReference>
<reference evidence="1" key="1">
    <citation type="submission" date="2020-10" db="EMBL/GenBank/DDBJ databases">
        <authorList>
            <person name="Gilroy R."/>
        </authorList>
    </citation>
    <scope>NUCLEOTIDE SEQUENCE</scope>
    <source>
        <strain evidence="1">CHK180-2868</strain>
    </source>
</reference>
<dbReference type="Pfam" id="PF13189">
    <property type="entry name" value="Cytidylate_kin2"/>
    <property type="match status" value="1"/>
</dbReference>
<dbReference type="GO" id="GO:0016301">
    <property type="term" value="F:kinase activity"/>
    <property type="evidence" value="ECO:0007669"/>
    <property type="project" value="UniProtKB-KW"/>
</dbReference>
<organism evidence="1 2">
    <name type="scientific">Candidatus Copromonas faecavium</name>
    <name type="common">nom. illeg.</name>
    <dbReference type="NCBI Taxonomy" id="2840740"/>
    <lineage>
        <taxon>Bacteria</taxon>
        <taxon>Bacillati</taxon>
        <taxon>Bacillota</taxon>
        <taxon>Clostridia</taxon>
        <taxon>Lachnospirales</taxon>
        <taxon>Lachnospiraceae</taxon>
        <taxon>Candidatus Copromonas (nom. illeg.)</taxon>
    </lineage>
</organism>
<dbReference type="InterPro" id="IPR027417">
    <property type="entry name" value="P-loop_NTPase"/>
</dbReference>
<evidence type="ECO:0000313" key="1">
    <source>
        <dbReference type="EMBL" id="HIR05536.1"/>
    </source>
</evidence>
<comment type="caution">
    <text evidence="1">The sequence shown here is derived from an EMBL/GenBank/DDBJ whole genome shotgun (WGS) entry which is preliminary data.</text>
</comment>
<proteinExistence type="predicted"/>
<name>A0A9D1D4V6_9FIRM</name>
<gene>
    <name evidence="1" type="ORF">IAB28_06175</name>
</gene>
<dbReference type="Gene3D" id="3.40.50.300">
    <property type="entry name" value="P-loop containing nucleotide triphosphate hydrolases"/>
    <property type="match status" value="1"/>
</dbReference>
<dbReference type="AlphaFoldDB" id="A0A9D1D4V6"/>
<protein>
    <submittedName>
        <fullName evidence="1">Cytidylate kinase-like family protein</fullName>
    </submittedName>
</protein>